<reference evidence="4" key="1">
    <citation type="submission" date="2021-01" db="EMBL/GenBank/DDBJ databases">
        <title>Adiantum capillus-veneris genome.</title>
        <authorList>
            <person name="Fang Y."/>
            <person name="Liao Q."/>
        </authorList>
    </citation>
    <scope>NUCLEOTIDE SEQUENCE</scope>
    <source>
        <strain evidence="4">H3</strain>
        <tissue evidence="4">Leaf</tissue>
    </source>
</reference>
<dbReference type="PROSITE" id="PS50891">
    <property type="entry name" value="LOB"/>
    <property type="match status" value="1"/>
</dbReference>
<dbReference type="AlphaFoldDB" id="A0A9D4V172"/>
<feature type="domain" description="LOB" evidence="3">
    <location>
        <begin position="34"/>
        <end position="135"/>
    </location>
</feature>
<name>A0A9D4V172_ADICA</name>
<comment type="caution">
    <text evidence="4">The sequence shown here is derived from an EMBL/GenBank/DDBJ whole genome shotgun (WGS) entry which is preliminary data.</text>
</comment>
<feature type="compositionally biased region" description="Low complexity" evidence="2">
    <location>
        <begin position="9"/>
        <end position="21"/>
    </location>
</feature>
<accession>A0A9D4V172</accession>
<evidence type="ECO:0000256" key="1">
    <source>
        <dbReference type="ARBA" id="ARBA00005474"/>
    </source>
</evidence>
<evidence type="ECO:0000259" key="3">
    <source>
        <dbReference type="PROSITE" id="PS50891"/>
    </source>
</evidence>
<dbReference type="Pfam" id="PF03195">
    <property type="entry name" value="LOB"/>
    <property type="match status" value="1"/>
</dbReference>
<keyword evidence="5" id="KW-1185">Reference proteome</keyword>
<organism evidence="4 5">
    <name type="scientific">Adiantum capillus-veneris</name>
    <name type="common">Maidenhair fern</name>
    <dbReference type="NCBI Taxonomy" id="13818"/>
    <lineage>
        <taxon>Eukaryota</taxon>
        <taxon>Viridiplantae</taxon>
        <taxon>Streptophyta</taxon>
        <taxon>Embryophyta</taxon>
        <taxon>Tracheophyta</taxon>
        <taxon>Polypodiopsida</taxon>
        <taxon>Polypodiidae</taxon>
        <taxon>Polypodiales</taxon>
        <taxon>Pteridineae</taxon>
        <taxon>Pteridaceae</taxon>
        <taxon>Vittarioideae</taxon>
        <taxon>Adiantum</taxon>
    </lineage>
</organism>
<dbReference type="EMBL" id="JABFUD020000007">
    <property type="protein sequence ID" value="KAI5077773.1"/>
    <property type="molecule type" value="Genomic_DNA"/>
</dbReference>
<dbReference type="InterPro" id="IPR004883">
    <property type="entry name" value="LOB"/>
</dbReference>
<feature type="region of interest" description="Disordered" evidence="2">
    <location>
        <begin position="292"/>
        <end position="318"/>
    </location>
</feature>
<comment type="similarity">
    <text evidence="1">Belongs to the LOB domain-containing protein family.</text>
</comment>
<sequence length="329" mass="35450">MSFTALANGPSSHVSSPSGSYSSGGGGSTSTTAQACAACKFQRRKCLPDCPLAPYFPADQPKQFLNVHKLYGVSNTLRILKQVDPSKREDAMKSILYEAAAWDRDPVHGCYGIITLLQAQAEMLREELDYVRTQLRIHQQQQILAAAAVAGQATTVSTSYGQLQPLSSNNLSSVNAIEDYVSPACMWQQQLSASPASSPTSTNTPSWLHQYMVSSPRCLQSPRDTAVTQLDSGFLNFSPQILALPGSSDVPPKASVSSFDVRPSLDTRSVVDYEPAAQSSFNCEIKNEHAYESSAESSAKEVQSAVEQQGTDPDLQESATALLITYHSS</sequence>
<evidence type="ECO:0000313" key="4">
    <source>
        <dbReference type="EMBL" id="KAI5077773.1"/>
    </source>
</evidence>
<proteinExistence type="inferred from homology"/>
<protein>
    <recommendedName>
        <fullName evidence="3">LOB domain-containing protein</fullName>
    </recommendedName>
</protein>
<dbReference type="OrthoDB" id="1929690at2759"/>
<gene>
    <name evidence="4" type="ORF">GOP47_0007597</name>
</gene>
<feature type="compositionally biased region" description="Low complexity" evidence="2">
    <location>
        <begin position="292"/>
        <end position="307"/>
    </location>
</feature>
<dbReference type="PANTHER" id="PTHR31301:SF21">
    <property type="entry name" value="LOB DOMAIN-CONTAINING PROTEIN 27-RELATED"/>
    <property type="match status" value="1"/>
</dbReference>
<feature type="region of interest" description="Disordered" evidence="2">
    <location>
        <begin position="1"/>
        <end position="26"/>
    </location>
</feature>
<dbReference type="Proteomes" id="UP000886520">
    <property type="component" value="Chromosome 7"/>
</dbReference>
<dbReference type="PANTHER" id="PTHR31301">
    <property type="entry name" value="LOB DOMAIN-CONTAINING PROTEIN 4-RELATED"/>
    <property type="match status" value="1"/>
</dbReference>
<evidence type="ECO:0000313" key="5">
    <source>
        <dbReference type="Proteomes" id="UP000886520"/>
    </source>
</evidence>
<evidence type="ECO:0000256" key="2">
    <source>
        <dbReference type="SAM" id="MobiDB-lite"/>
    </source>
</evidence>